<accession>A0A9W6FRA4</accession>
<reference evidence="7" key="1">
    <citation type="submission" date="2022-12" db="EMBL/GenBank/DDBJ databases">
        <title>Reference genome sequencing for broad-spectrum identification of bacterial and archaeal isolates by mass spectrometry.</title>
        <authorList>
            <person name="Sekiguchi Y."/>
            <person name="Tourlousse D.M."/>
        </authorList>
    </citation>
    <scope>NUCLEOTIDE SEQUENCE</scope>
    <source>
        <strain evidence="7">ASRB1</strain>
    </source>
</reference>
<dbReference type="GO" id="GO:0046872">
    <property type="term" value="F:metal ion binding"/>
    <property type="evidence" value="ECO:0007669"/>
    <property type="project" value="UniProtKB-KW"/>
</dbReference>
<keyword evidence="2" id="KW-0949">S-adenosyl-L-methionine</keyword>
<dbReference type="GO" id="GO:0051536">
    <property type="term" value="F:iron-sulfur cluster binding"/>
    <property type="evidence" value="ECO:0007669"/>
    <property type="project" value="UniProtKB-KW"/>
</dbReference>
<dbReference type="Pfam" id="PF11946">
    <property type="entry name" value="DUF3463"/>
    <property type="match status" value="1"/>
</dbReference>
<sequence>MRFPISLYASMTGYLMKKKFQGDDHYPLVLMLEPTHRCNLTCSGCGRIREYHDTLHKEMTLEECLQSVDEAGTPVVTVTGGEPLLYSHIQELIKELLVQGKHIYFCTNGILLEESLHLFRPHSHFTWNVHFDGTEPIHDHIICRKGGFQKALAGVRAAKAKGFRVSTNTTVYRESDVQDIEKLFVQLTAAGVDGILVAPGFSYEDVNGEVFLTRQEIMDKFRTIRTWTDRFPIISNPIYLDFLVGIRSLHCTPWGNPTRNPQGWKSPCYLITDTHYPTFSELMEKTDWNYYVSGKDPRCSQCMVHCGYEPTVVRQMTGKDLLRMIKWNINV</sequence>
<keyword evidence="4" id="KW-0408">Iron</keyword>
<organism evidence="7 8">
    <name type="scientific">Desulforhabdus amnigena</name>
    <dbReference type="NCBI Taxonomy" id="40218"/>
    <lineage>
        <taxon>Bacteria</taxon>
        <taxon>Pseudomonadati</taxon>
        <taxon>Thermodesulfobacteriota</taxon>
        <taxon>Syntrophobacteria</taxon>
        <taxon>Syntrophobacterales</taxon>
        <taxon>Syntrophobacteraceae</taxon>
        <taxon>Desulforhabdus</taxon>
    </lineage>
</organism>
<dbReference type="Pfam" id="PF04055">
    <property type="entry name" value="Radical_SAM"/>
    <property type="match status" value="1"/>
</dbReference>
<evidence type="ECO:0000313" key="8">
    <source>
        <dbReference type="Proteomes" id="UP001144372"/>
    </source>
</evidence>
<evidence type="ECO:0000256" key="5">
    <source>
        <dbReference type="ARBA" id="ARBA00023014"/>
    </source>
</evidence>
<dbReference type="InterPro" id="IPR007197">
    <property type="entry name" value="rSAM"/>
</dbReference>
<evidence type="ECO:0000256" key="1">
    <source>
        <dbReference type="ARBA" id="ARBA00001966"/>
    </source>
</evidence>
<dbReference type="NCBIfam" id="TIGR03470">
    <property type="entry name" value="HpnH"/>
    <property type="match status" value="1"/>
</dbReference>
<evidence type="ECO:0000259" key="6">
    <source>
        <dbReference type="PROSITE" id="PS51918"/>
    </source>
</evidence>
<dbReference type="CDD" id="cd01335">
    <property type="entry name" value="Radical_SAM"/>
    <property type="match status" value="1"/>
</dbReference>
<dbReference type="AlphaFoldDB" id="A0A9W6FRA4"/>
<name>A0A9W6FRA4_9BACT</name>
<dbReference type="InterPro" id="IPR058240">
    <property type="entry name" value="rSAM_sf"/>
</dbReference>
<evidence type="ECO:0000256" key="4">
    <source>
        <dbReference type="ARBA" id="ARBA00023004"/>
    </source>
</evidence>
<dbReference type="EMBL" id="BSDR01000001">
    <property type="protein sequence ID" value="GLI33347.1"/>
    <property type="molecule type" value="Genomic_DNA"/>
</dbReference>
<dbReference type="Proteomes" id="UP001144372">
    <property type="component" value="Unassembled WGS sequence"/>
</dbReference>
<dbReference type="InterPro" id="IPR013785">
    <property type="entry name" value="Aldolase_TIM"/>
</dbReference>
<dbReference type="InterPro" id="IPR017833">
    <property type="entry name" value="Hopanoid_synth-assoc_rSAM_HpnH"/>
</dbReference>
<protein>
    <submittedName>
        <fullName evidence="7">Hopanoid biosynthesis associated radical SAM protein HpnH</fullName>
    </submittedName>
</protein>
<evidence type="ECO:0000313" key="7">
    <source>
        <dbReference type="EMBL" id="GLI33347.1"/>
    </source>
</evidence>
<dbReference type="Gene3D" id="3.20.20.70">
    <property type="entry name" value="Aldolase class I"/>
    <property type="match status" value="1"/>
</dbReference>
<dbReference type="SFLD" id="SFLDG01067">
    <property type="entry name" value="SPASM/twitch_domain_containing"/>
    <property type="match status" value="1"/>
</dbReference>
<keyword evidence="3" id="KW-0479">Metal-binding</keyword>
<gene>
    <name evidence="7" type="primary">hpnH</name>
    <name evidence="7" type="ORF">DAMNIGENAA_07800</name>
</gene>
<comment type="caution">
    <text evidence="7">The sequence shown here is derived from an EMBL/GenBank/DDBJ whole genome shotgun (WGS) entry which is preliminary data.</text>
</comment>
<dbReference type="PROSITE" id="PS51918">
    <property type="entry name" value="RADICAL_SAM"/>
    <property type="match status" value="1"/>
</dbReference>
<dbReference type="InterPro" id="IPR050377">
    <property type="entry name" value="Radical_SAM_PqqE_MftC-like"/>
</dbReference>
<keyword evidence="5" id="KW-0411">Iron-sulfur</keyword>
<feature type="domain" description="Radical SAM core" evidence="6">
    <location>
        <begin position="24"/>
        <end position="241"/>
    </location>
</feature>
<proteinExistence type="predicted"/>
<dbReference type="PANTHER" id="PTHR11228">
    <property type="entry name" value="RADICAL SAM DOMAIN PROTEIN"/>
    <property type="match status" value="1"/>
</dbReference>
<comment type="cofactor">
    <cofactor evidence="1">
        <name>[4Fe-4S] cluster</name>
        <dbReference type="ChEBI" id="CHEBI:49883"/>
    </cofactor>
</comment>
<evidence type="ECO:0000256" key="3">
    <source>
        <dbReference type="ARBA" id="ARBA00022723"/>
    </source>
</evidence>
<dbReference type="InterPro" id="IPR022563">
    <property type="entry name" value="DUF3463"/>
</dbReference>
<dbReference type="SFLD" id="SFLDS00029">
    <property type="entry name" value="Radical_SAM"/>
    <property type="match status" value="1"/>
</dbReference>
<dbReference type="GO" id="GO:0003824">
    <property type="term" value="F:catalytic activity"/>
    <property type="evidence" value="ECO:0007669"/>
    <property type="project" value="InterPro"/>
</dbReference>
<dbReference type="PANTHER" id="PTHR11228:SF22">
    <property type="entry name" value="PEPTIDE BIOSYNTHESIS PROTEIN YYDG-RELATED"/>
    <property type="match status" value="1"/>
</dbReference>
<evidence type="ECO:0000256" key="2">
    <source>
        <dbReference type="ARBA" id="ARBA00022691"/>
    </source>
</evidence>
<dbReference type="SUPFAM" id="SSF102114">
    <property type="entry name" value="Radical SAM enzymes"/>
    <property type="match status" value="1"/>
</dbReference>
<dbReference type="SFLD" id="SFLDF00397">
    <property type="entry name" value="adenosyl-hopene_transferase"/>
    <property type="match status" value="1"/>
</dbReference>
<keyword evidence="8" id="KW-1185">Reference proteome</keyword>
<dbReference type="RefSeq" id="WP_281792358.1">
    <property type="nucleotide sequence ID" value="NZ_BSDR01000001.1"/>
</dbReference>